<evidence type="ECO:0000256" key="8">
    <source>
        <dbReference type="SAM" id="MobiDB-lite"/>
    </source>
</evidence>
<feature type="region of interest" description="Disordered" evidence="8">
    <location>
        <begin position="103"/>
        <end position="169"/>
    </location>
</feature>
<name>A0A2V1AU71_9ASCO</name>
<evidence type="ECO:0000256" key="5">
    <source>
        <dbReference type="ARBA" id="ARBA00023015"/>
    </source>
</evidence>
<evidence type="ECO:0000313" key="11">
    <source>
        <dbReference type="EMBL" id="PVH21324.1"/>
    </source>
</evidence>
<dbReference type="EMBL" id="PKFO01000005">
    <property type="protein sequence ID" value="PVH21324.1"/>
    <property type="molecule type" value="Genomic_DNA"/>
</dbReference>
<protein>
    <recommendedName>
        <fullName evidence="3">Chromatin modification-related protein EAF3</fullName>
    </recommendedName>
</protein>
<keyword evidence="4" id="KW-0156">Chromatin regulator</keyword>
<comment type="similarity">
    <text evidence="2">Belongs to the MRG family.</text>
</comment>
<dbReference type="GO" id="GO:0006325">
    <property type="term" value="P:chromatin organization"/>
    <property type="evidence" value="ECO:0007669"/>
    <property type="project" value="UniProtKB-KW"/>
</dbReference>
<dbReference type="Proteomes" id="UP000244309">
    <property type="component" value="Unassembled WGS sequence"/>
</dbReference>
<dbReference type="Gene3D" id="1.10.274.30">
    <property type="entry name" value="MRG domain"/>
    <property type="match status" value="1"/>
</dbReference>
<dbReference type="InterPro" id="IPR008676">
    <property type="entry name" value="MRG"/>
</dbReference>
<dbReference type="PANTHER" id="PTHR10880">
    <property type="entry name" value="MORTALITY FACTOR 4-LIKE PROTEIN"/>
    <property type="match status" value="1"/>
</dbReference>
<dbReference type="Pfam" id="PF05712">
    <property type="entry name" value="MRG"/>
    <property type="match status" value="1"/>
</dbReference>
<comment type="caution">
    <text evidence="11">The sequence shown here is derived from an EMBL/GenBank/DDBJ whole genome shotgun (WGS) entry which is preliminary data.</text>
</comment>
<evidence type="ECO:0000313" key="12">
    <source>
        <dbReference type="Proteomes" id="UP000244309"/>
    </source>
</evidence>
<proteinExistence type="inferred from homology"/>
<dbReference type="InterPro" id="IPR038217">
    <property type="entry name" value="MRG_C_sf"/>
</dbReference>
<gene>
    <name evidence="11" type="ORF">CXQ85_000298</name>
</gene>
<sequence>MSEKERFPPGSQVLAYHGPLVYEAKVLKFRERGKLFVEIGEGQSEPLEQNKIPLFLQDGDAYFLHYKGWSPKWDEWVSNERVMEFNDDNLGLSRELRNARKRAIERLDPSKEKKKTVKEEPKEKKKRKSPSVAPGSAASNGGAETAKQTSNGNGRKKPKTEPKGPSYEIMMPLRPNLKCLLVDDWEFMTKDHKLIDLDTAIPVRRILEDFYDDQKTKVGEDVLRTVKEAVDGLALYFDKSLRFNLLYRFERLQYSQHLEKDPNLDATDLYGVEHLLRLLVTLPGQTAQTSMNSIALNTLMAQMRELSIFIDENITKYASTYMNASPSYDRLARGA</sequence>
<accession>A0A2V1AU71</accession>
<evidence type="ECO:0000256" key="7">
    <source>
        <dbReference type="ARBA" id="ARBA00023242"/>
    </source>
</evidence>
<dbReference type="InterPro" id="IPR026541">
    <property type="entry name" value="MRG_dom"/>
</dbReference>
<feature type="compositionally biased region" description="Basic and acidic residues" evidence="8">
    <location>
        <begin position="103"/>
        <end position="123"/>
    </location>
</feature>
<reference evidence="11 12" key="1">
    <citation type="submission" date="2017-12" db="EMBL/GenBank/DDBJ databases">
        <title>Genome Sequence of a Multidrug-Resistant Candida haemulonii Isolate from a Patient with Chronic Leg Ulcers in Israel.</title>
        <authorList>
            <person name="Chow N.A."/>
            <person name="Gade L."/>
            <person name="Batra D."/>
            <person name="Rowe L.A."/>
            <person name="Ben-Ami R."/>
            <person name="Loparev V.N."/>
            <person name="Litvintseva A.P."/>
        </authorList>
    </citation>
    <scope>NUCLEOTIDE SEQUENCE [LARGE SCALE GENOMIC DNA]</scope>
    <source>
        <strain evidence="11 12">B11899</strain>
    </source>
</reference>
<dbReference type="PIRSF" id="PIRSF038133">
    <property type="entry name" value="HAT_Nua4_EAF3/MRG15"/>
    <property type="match status" value="1"/>
</dbReference>
<dbReference type="InterPro" id="IPR016197">
    <property type="entry name" value="Chromo-like_dom_sf"/>
</dbReference>
<dbReference type="PANTHER" id="PTHR10880:SF15">
    <property type="entry name" value="MSL COMPLEX SUBUNIT 3"/>
    <property type="match status" value="1"/>
</dbReference>
<keyword evidence="5" id="KW-0805">Transcription regulation</keyword>
<dbReference type="STRING" id="45357.A0A2V1AU71"/>
<evidence type="ECO:0000259" key="9">
    <source>
        <dbReference type="Pfam" id="PF05712"/>
    </source>
</evidence>
<evidence type="ECO:0000256" key="2">
    <source>
        <dbReference type="ARBA" id="ARBA00009093"/>
    </source>
</evidence>
<keyword evidence="12" id="KW-1185">Reference proteome</keyword>
<dbReference type="AlphaFoldDB" id="A0A2V1AU71"/>
<dbReference type="Pfam" id="PF22732">
    <property type="entry name" value="MSL3_chromo-like"/>
    <property type="match status" value="1"/>
</dbReference>
<dbReference type="GeneID" id="37005631"/>
<evidence type="ECO:0000256" key="3">
    <source>
        <dbReference type="ARBA" id="ARBA00018505"/>
    </source>
</evidence>
<dbReference type="SUPFAM" id="SSF54160">
    <property type="entry name" value="Chromo domain-like"/>
    <property type="match status" value="1"/>
</dbReference>
<dbReference type="GO" id="GO:0006355">
    <property type="term" value="P:regulation of DNA-templated transcription"/>
    <property type="evidence" value="ECO:0007669"/>
    <property type="project" value="InterPro"/>
</dbReference>
<organism evidence="11 12">
    <name type="scientific">Candidozyma haemuli</name>
    <dbReference type="NCBI Taxonomy" id="45357"/>
    <lineage>
        <taxon>Eukaryota</taxon>
        <taxon>Fungi</taxon>
        <taxon>Dikarya</taxon>
        <taxon>Ascomycota</taxon>
        <taxon>Saccharomycotina</taxon>
        <taxon>Pichiomycetes</taxon>
        <taxon>Metschnikowiaceae</taxon>
        <taxon>Candidozyma</taxon>
    </lineage>
</organism>
<dbReference type="RefSeq" id="XP_025342264.1">
    <property type="nucleotide sequence ID" value="XM_025484049.1"/>
</dbReference>
<keyword evidence="6" id="KW-0804">Transcription</keyword>
<keyword evidence="7" id="KW-0539">Nucleus</keyword>
<evidence type="ECO:0000259" key="10">
    <source>
        <dbReference type="Pfam" id="PF22732"/>
    </source>
</evidence>
<dbReference type="GO" id="GO:0032221">
    <property type="term" value="C:Rpd3S complex"/>
    <property type="evidence" value="ECO:0007669"/>
    <property type="project" value="TreeGrafter"/>
</dbReference>
<evidence type="ECO:0000256" key="1">
    <source>
        <dbReference type="ARBA" id="ARBA00004123"/>
    </source>
</evidence>
<dbReference type="PROSITE" id="PS51640">
    <property type="entry name" value="MRG"/>
    <property type="match status" value="1"/>
</dbReference>
<dbReference type="VEuPathDB" id="FungiDB:CXQ85_000298"/>
<dbReference type="OrthoDB" id="124855at2759"/>
<feature type="domain" description="MRG" evidence="9">
    <location>
        <begin position="158"/>
        <end position="318"/>
    </location>
</feature>
<evidence type="ECO:0000256" key="4">
    <source>
        <dbReference type="ARBA" id="ARBA00022853"/>
    </source>
</evidence>
<comment type="subcellular location">
    <subcellularLocation>
        <location evidence="1">Nucleus</location>
    </subcellularLocation>
</comment>
<dbReference type="InterPro" id="IPR053820">
    <property type="entry name" value="MSL3_chromo-like"/>
</dbReference>
<feature type="domain" description="MSL3 chromodomain-like" evidence="10">
    <location>
        <begin position="60"/>
        <end position="97"/>
    </location>
</feature>
<dbReference type="Gene3D" id="2.30.30.140">
    <property type="match status" value="1"/>
</dbReference>
<dbReference type="GO" id="GO:0035267">
    <property type="term" value="C:NuA4 histone acetyltransferase complex"/>
    <property type="evidence" value="ECO:0007669"/>
    <property type="project" value="TreeGrafter"/>
</dbReference>
<evidence type="ECO:0000256" key="6">
    <source>
        <dbReference type="ARBA" id="ARBA00023163"/>
    </source>
</evidence>